<reference evidence="3 4" key="1">
    <citation type="submission" date="2016-10" db="EMBL/GenBank/DDBJ databases">
        <authorList>
            <person name="de Groot N.N."/>
        </authorList>
    </citation>
    <scope>NUCLEOTIDE SEQUENCE [LARGE SCALE GENOMIC DNA]</scope>
    <source>
        <strain evidence="3 4">JCM 19513</strain>
    </source>
</reference>
<evidence type="ECO:0000256" key="1">
    <source>
        <dbReference type="SAM" id="MobiDB-lite"/>
    </source>
</evidence>
<evidence type="ECO:0000313" key="3">
    <source>
        <dbReference type="EMBL" id="SEK66741.1"/>
    </source>
</evidence>
<organism evidence="3 4">
    <name type="scientific">Atopomonas hussainii</name>
    <dbReference type="NCBI Taxonomy" id="1429083"/>
    <lineage>
        <taxon>Bacteria</taxon>
        <taxon>Pseudomonadati</taxon>
        <taxon>Pseudomonadota</taxon>
        <taxon>Gammaproteobacteria</taxon>
        <taxon>Pseudomonadales</taxon>
        <taxon>Pseudomonadaceae</taxon>
        <taxon>Atopomonas</taxon>
    </lineage>
</organism>
<feature type="signal peptide" evidence="2">
    <location>
        <begin position="1"/>
        <end position="25"/>
    </location>
</feature>
<protein>
    <submittedName>
        <fullName evidence="3">Uncharacterized protein</fullName>
    </submittedName>
</protein>
<dbReference type="AlphaFoldDB" id="A0A1H7IW73"/>
<feature type="region of interest" description="Disordered" evidence="1">
    <location>
        <begin position="262"/>
        <end position="285"/>
    </location>
</feature>
<feature type="chain" id="PRO_5010165686" evidence="2">
    <location>
        <begin position="26"/>
        <end position="285"/>
    </location>
</feature>
<dbReference type="Proteomes" id="UP000185766">
    <property type="component" value="Unassembled WGS sequence"/>
</dbReference>
<evidence type="ECO:0000256" key="2">
    <source>
        <dbReference type="SAM" id="SignalP"/>
    </source>
</evidence>
<sequence>MRPLATALLSIGFSLCLALGNPVWAADIWYLGQKIPDPQQPWRASDYALLQKALKQIDLSQPDALPRRSGQYTGAIYRRLISEENFRYQLNIYLPLELRQLEAQAMLEQLKELMRVYFNFRAKLQPYGSEALGLMSYSLRQQAVQFTLTVEYWTTLAKNEQQNPARLQGLAETKQGAAMLTSSALDYLALTSQFGHHDLALYANELAALMPELYVHLDIEARDELRTRLTTLASDHPLPPVKTALADLLPVLQVVETDLRDKSAQPLADEPAPKPNLNLKFEPDF</sequence>
<accession>A0A1H7IW73</accession>
<keyword evidence="4" id="KW-1185">Reference proteome</keyword>
<dbReference type="EMBL" id="FOAS01000004">
    <property type="protein sequence ID" value="SEK66741.1"/>
    <property type="molecule type" value="Genomic_DNA"/>
</dbReference>
<gene>
    <name evidence="3" type="ORF">SAMN05216214_10499</name>
</gene>
<evidence type="ECO:0000313" key="4">
    <source>
        <dbReference type="Proteomes" id="UP000185766"/>
    </source>
</evidence>
<keyword evidence="2" id="KW-0732">Signal</keyword>
<proteinExistence type="predicted"/>
<dbReference type="RefSeq" id="WP_074865801.1">
    <property type="nucleotide sequence ID" value="NZ_FOAS01000004.1"/>
</dbReference>
<name>A0A1H7IW73_9GAMM</name>